<accession>A0A7Y9PG97</accession>
<evidence type="ECO:0000313" key="2">
    <source>
        <dbReference type="EMBL" id="NYF78606.1"/>
    </source>
</evidence>
<evidence type="ECO:0008006" key="4">
    <source>
        <dbReference type="Google" id="ProtNLM"/>
    </source>
</evidence>
<organism evidence="2 3">
    <name type="scientific">Granulicella arctica</name>
    <dbReference type="NCBI Taxonomy" id="940613"/>
    <lineage>
        <taxon>Bacteria</taxon>
        <taxon>Pseudomonadati</taxon>
        <taxon>Acidobacteriota</taxon>
        <taxon>Terriglobia</taxon>
        <taxon>Terriglobales</taxon>
        <taxon>Acidobacteriaceae</taxon>
        <taxon>Granulicella</taxon>
    </lineage>
</organism>
<gene>
    <name evidence="2" type="ORF">HDF17_000893</name>
</gene>
<evidence type="ECO:0000256" key="1">
    <source>
        <dbReference type="SAM" id="SignalP"/>
    </source>
</evidence>
<keyword evidence="1" id="KW-0732">Signal</keyword>
<feature type="signal peptide" evidence="1">
    <location>
        <begin position="1"/>
        <end position="21"/>
    </location>
</feature>
<protein>
    <recommendedName>
        <fullName evidence="4">Outer membrane protein beta-barrel domain-containing protein</fullName>
    </recommendedName>
</protein>
<comment type="caution">
    <text evidence="2">The sequence shown here is derived from an EMBL/GenBank/DDBJ whole genome shotgun (WGS) entry which is preliminary data.</text>
</comment>
<name>A0A7Y9PG97_9BACT</name>
<dbReference type="EMBL" id="JACCCW010000001">
    <property type="protein sequence ID" value="NYF78606.1"/>
    <property type="molecule type" value="Genomic_DNA"/>
</dbReference>
<proteinExistence type="predicted"/>
<dbReference type="AlphaFoldDB" id="A0A7Y9PG97"/>
<feature type="chain" id="PRO_5030812784" description="Outer membrane protein beta-barrel domain-containing protein" evidence="1">
    <location>
        <begin position="22"/>
        <end position="201"/>
    </location>
</feature>
<reference evidence="2 3" key="1">
    <citation type="submission" date="2020-07" db="EMBL/GenBank/DDBJ databases">
        <title>Genomic Encyclopedia of Type Strains, Phase IV (KMG-V): Genome sequencing to study the core and pangenomes of soil and plant-associated prokaryotes.</title>
        <authorList>
            <person name="Whitman W."/>
        </authorList>
    </citation>
    <scope>NUCLEOTIDE SEQUENCE [LARGE SCALE GENOMIC DNA]</scope>
    <source>
        <strain evidence="2 3">X4EP2</strain>
    </source>
</reference>
<dbReference type="RefSeq" id="WP_179488145.1">
    <property type="nucleotide sequence ID" value="NZ_JACCCW010000001.1"/>
</dbReference>
<keyword evidence="3" id="KW-1185">Reference proteome</keyword>
<dbReference type="Proteomes" id="UP000589520">
    <property type="component" value="Unassembled WGS sequence"/>
</dbReference>
<evidence type="ECO:0000313" key="3">
    <source>
        <dbReference type="Proteomes" id="UP000589520"/>
    </source>
</evidence>
<sequence>MKLRFLALVVGLVVFAGSAYAQIGIYVGPNFTHISNSQADTGTFAFLGSGNTSKMFSGADFGVYDQFWHGQSVDAGADMRVNIQRGAGAHLNEFLIGARVAAAHPMAWSLKPYGELLGGEGSTNPATNPVSRSKATFAIMGGVEKPLGKHVDWRVIEVGYGSLQTVSTGLVTGAANPPGSSTLINFSTGIVFRFPEKKLIP</sequence>